<dbReference type="EMBL" id="JBHTAR010000011">
    <property type="protein sequence ID" value="MFC7200450.1"/>
    <property type="molecule type" value="Genomic_DNA"/>
</dbReference>
<protein>
    <submittedName>
        <fullName evidence="1">Uncharacterized protein</fullName>
    </submittedName>
</protein>
<dbReference type="PROSITE" id="PS51257">
    <property type="entry name" value="PROKAR_LIPOPROTEIN"/>
    <property type="match status" value="1"/>
</dbReference>
<keyword evidence="2" id="KW-1185">Reference proteome</keyword>
<dbReference type="RefSeq" id="WP_279527230.1">
    <property type="nucleotide sequence ID" value="NZ_CP122312.1"/>
</dbReference>
<name>A0ABD5Z5H1_9EURY</name>
<accession>A0ABD5Z5H1</accession>
<evidence type="ECO:0000313" key="2">
    <source>
        <dbReference type="Proteomes" id="UP001596447"/>
    </source>
</evidence>
<proteinExistence type="predicted"/>
<dbReference type="Proteomes" id="UP001596447">
    <property type="component" value="Unassembled WGS sequence"/>
</dbReference>
<dbReference type="AlphaFoldDB" id="A0ABD5Z5H1"/>
<gene>
    <name evidence="1" type="ORF">ACFQJ9_13680</name>
</gene>
<evidence type="ECO:0000313" key="1">
    <source>
        <dbReference type="EMBL" id="MFC7200450.1"/>
    </source>
</evidence>
<comment type="caution">
    <text evidence="1">The sequence shown here is derived from an EMBL/GenBank/DDBJ whole genome shotgun (WGS) entry which is preliminary data.</text>
</comment>
<organism evidence="1 2">
    <name type="scientific">Halospeciosus flavus</name>
    <dbReference type="NCBI Taxonomy" id="3032283"/>
    <lineage>
        <taxon>Archaea</taxon>
        <taxon>Methanobacteriati</taxon>
        <taxon>Methanobacteriota</taxon>
        <taxon>Stenosarchaea group</taxon>
        <taxon>Halobacteria</taxon>
        <taxon>Halobacteriales</taxon>
        <taxon>Halobacteriaceae</taxon>
        <taxon>Halospeciosus</taxon>
    </lineage>
</organism>
<reference evidence="1 2" key="1">
    <citation type="journal article" date="2019" name="Int. J. Syst. Evol. Microbiol.">
        <title>The Global Catalogue of Microorganisms (GCM) 10K type strain sequencing project: providing services to taxonomists for standard genome sequencing and annotation.</title>
        <authorList>
            <consortium name="The Broad Institute Genomics Platform"/>
            <consortium name="The Broad Institute Genome Sequencing Center for Infectious Disease"/>
            <person name="Wu L."/>
            <person name="Ma J."/>
        </authorList>
    </citation>
    <scope>NUCLEOTIDE SEQUENCE [LARGE SCALE GENOMIC DNA]</scope>
    <source>
        <strain evidence="1 2">XZGYJ-43</strain>
    </source>
</reference>
<sequence length="131" mass="14126">MNRRSVLSLVPVVLAGCGGSGVETPSRPRGPPNFLADFEWLSGRSAYRVTFERGNVLTDEYTHRVVVFPDPGEHVEWVGGDDAVAEFPLEPGASIVVPAPEVGRVRVVWESRHPGVAGVLDRWSFDGGDGS</sequence>